<organism evidence="1">
    <name type="scientific">gut metagenome</name>
    <dbReference type="NCBI Taxonomy" id="749906"/>
    <lineage>
        <taxon>unclassified sequences</taxon>
        <taxon>metagenomes</taxon>
        <taxon>organismal metagenomes</taxon>
    </lineage>
</organism>
<sequence length="43" mass="4550">MDTVSADSFVSNPSSVKIGVSKIDLMDTAILAQEAITCFESEV</sequence>
<reference evidence="1" key="1">
    <citation type="journal article" date="2012" name="PLoS ONE">
        <title>Gene sets for utilization of primary and secondary nutrition supplies in the distal gut of endangered iberian lynx.</title>
        <authorList>
            <person name="Alcaide M."/>
            <person name="Messina E."/>
            <person name="Richter M."/>
            <person name="Bargiela R."/>
            <person name="Peplies J."/>
            <person name="Huws S.A."/>
            <person name="Newbold C.J."/>
            <person name="Golyshin P.N."/>
            <person name="Simon M.A."/>
            <person name="Lopez G."/>
            <person name="Yakimov M.M."/>
            <person name="Ferrer M."/>
        </authorList>
    </citation>
    <scope>NUCLEOTIDE SEQUENCE</scope>
</reference>
<name>J9CG27_9ZZZZ</name>
<accession>J9CG27</accession>
<dbReference type="EMBL" id="AMCI01004014">
    <property type="protein sequence ID" value="EJW98995.1"/>
    <property type="molecule type" value="Genomic_DNA"/>
</dbReference>
<protein>
    <submittedName>
        <fullName evidence="1">Uncharacterized protein</fullName>
    </submittedName>
</protein>
<proteinExistence type="predicted"/>
<dbReference type="AlphaFoldDB" id="J9CG27"/>
<evidence type="ECO:0000313" key="1">
    <source>
        <dbReference type="EMBL" id="EJW98995.1"/>
    </source>
</evidence>
<gene>
    <name evidence="1" type="ORF">EVA_12899</name>
</gene>
<comment type="caution">
    <text evidence="1">The sequence shown here is derived from an EMBL/GenBank/DDBJ whole genome shotgun (WGS) entry which is preliminary data.</text>
</comment>